<evidence type="ECO:0000256" key="1">
    <source>
        <dbReference type="ARBA" id="ARBA00034923"/>
    </source>
</evidence>
<dbReference type="EMBL" id="CAJZAH010000010">
    <property type="protein sequence ID" value="CAG9183934.1"/>
    <property type="molecule type" value="Genomic_DNA"/>
</dbReference>
<dbReference type="Proteomes" id="UP000721236">
    <property type="component" value="Unassembled WGS sequence"/>
</dbReference>
<sequence length="532" mass="59043">MEAVGPLQRELETLRTLHAGLPDDYTVYHSVHWTNVSRKHAIYGEIDFVIVNAAGHLLVIEQKSGFLDETAEGLAKNYAGRSKLVAAQMGRTVDGLRGKLMRALSNQPVIIEHLLYCPDHTVKHPTTAGLTPERIIDAQRRGGLCETIQEILPVGEAHAHTARVHQFLRDTIELETDVSALIGQARAMVTRVSEGLAHWARRIEMEPFRLRVTGTAGSGKTQLALAEYRDAIRNGKRPLYLCFNRPLADHFARIAPAGGLVCTFHTLCDLLLRDAGQASDFSQPDAFARLVADAARVPVSDAFLFDTLIIDEGQDFSPDWYEQALRHARPSARMLWLEDPMQNLYGHSPAVLPGWVRLRANNNYRSPRPVVRMLQPLLSGDNVIEASAPISTEEVEFVVYGDHAGLLHGVKDALRQCYAAGFKTHDVALLSYRGRESSALLHYDRIGPNHLRSFTGKYDAAGHPVYSEGDVLAESVFRFKGQSAPAIVFAEIDFAELSDNEIRRLFVGATRATMKLVLVLSERAAQILLERL</sequence>
<dbReference type="PANTHER" id="PTHR11070">
    <property type="entry name" value="UVRD / RECB / PCRA DNA HELICASE FAMILY MEMBER"/>
    <property type="match status" value="1"/>
</dbReference>
<dbReference type="PANTHER" id="PTHR11070:SF2">
    <property type="entry name" value="ATP-DEPENDENT DNA HELICASE SRS2"/>
    <property type="match status" value="1"/>
</dbReference>
<protein>
    <recommendedName>
        <fullName evidence="1">DNA 3'-5' helicase II</fullName>
    </recommendedName>
</protein>
<evidence type="ECO:0000259" key="2">
    <source>
        <dbReference type="Pfam" id="PF13538"/>
    </source>
</evidence>
<name>A0ABN7ZE32_9BURK</name>
<comment type="caution">
    <text evidence="3">The sequence shown here is derived from an EMBL/GenBank/DDBJ whole genome shotgun (WGS) entry which is preliminary data.</text>
</comment>
<dbReference type="Pfam" id="PF13538">
    <property type="entry name" value="UvrD_C_2"/>
    <property type="match status" value="1"/>
</dbReference>
<evidence type="ECO:0000313" key="3">
    <source>
        <dbReference type="EMBL" id="CAG9183934.1"/>
    </source>
</evidence>
<feature type="domain" description="UvrD-like helicase C-terminal" evidence="2">
    <location>
        <begin position="471"/>
        <end position="519"/>
    </location>
</feature>
<gene>
    <name evidence="3" type="ORF">LMG21510_04982</name>
</gene>
<dbReference type="InterPro" id="IPR027785">
    <property type="entry name" value="UvrD-like_helicase_C"/>
</dbReference>
<reference evidence="3 4" key="1">
    <citation type="submission" date="2021-08" db="EMBL/GenBank/DDBJ databases">
        <authorList>
            <person name="Peeters C."/>
        </authorList>
    </citation>
    <scope>NUCLEOTIDE SEQUENCE [LARGE SCALE GENOMIC DNA]</scope>
    <source>
        <strain evidence="3 4">LMG 21510</strain>
    </source>
</reference>
<dbReference type="Gene3D" id="3.40.50.300">
    <property type="entry name" value="P-loop containing nucleotide triphosphate hydrolases"/>
    <property type="match status" value="2"/>
</dbReference>
<evidence type="ECO:0000313" key="4">
    <source>
        <dbReference type="Proteomes" id="UP000721236"/>
    </source>
</evidence>
<dbReference type="SUPFAM" id="SSF52540">
    <property type="entry name" value="P-loop containing nucleoside triphosphate hydrolases"/>
    <property type="match status" value="1"/>
</dbReference>
<dbReference type="InterPro" id="IPR000212">
    <property type="entry name" value="DNA_helicase_UvrD/REP"/>
</dbReference>
<accession>A0ABN7ZE32</accession>
<proteinExistence type="predicted"/>
<keyword evidence="4" id="KW-1185">Reference proteome</keyword>
<dbReference type="InterPro" id="IPR027417">
    <property type="entry name" value="P-loop_NTPase"/>
</dbReference>
<organism evidence="3 4">
    <name type="scientific">Cupriavidus respiraculi</name>
    <dbReference type="NCBI Taxonomy" id="195930"/>
    <lineage>
        <taxon>Bacteria</taxon>
        <taxon>Pseudomonadati</taxon>
        <taxon>Pseudomonadota</taxon>
        <taxon>Betaproteobacteria</taxon>
        <taxon>Burkholderiales</taxon>
        <taxon>Burkholderiaceae</taxon>
        <taxon>Cupriavidus</taxon>
    </lineage>
</organism>